<dbReference type="PROSITE" id="PS00237">
    <property type="entry name" value="G_PROTEIN_RECEP_F1_1"/>
    <property type="match status" value="1"/>
</dbReference>
<dbReference type="SUPFAM" id="SSF81321">
    <property type="entry name" value="Family A G protein-coupled receptor-like"/>
    <property type="match status" value="1"/>
</dbReference>
<dbReference type="GO" id="GO:0008528">
    <property type="term" value="F:G protein-coupled peptide receptor activity"/>
    <property type="evidence" value="ECO:0007669"/>
    <property type="project" value="TreeGrafter"/>
</dbReference>
<reference evidence="11 12" key="1">
    <citation type="submission" date="2017-03" db="EMBL/GenBank/DDBJ databases">
        <title>Genome Survey of Euroglyphus maynei.</title>
        <authorList>
            <person name="Arlian L.G."/>
            <person name="Morgan M.S."/>
            <person name="Rider S.D."/>
        </authorList>
    </citation>
    <scope>NUCLEOTIDE SEQUENCE [LARGE SCALE GENOMIC DNA]</scope>
    <source>
        <strain evidence="11">Arlian Lab</strain>
        <tissue evidence="11">Whole body</tissue>
    </source>
</reference>
<feature type="domain" description="G-protein coupled receptors family 1 profile" evidence="10">
    <location>
        <begin position="1"/>
        <end position="184"/>
    </location>
</feature>
<sequence length="184" mass="21183">MGIYLLIIAYYDIKFRNHYILFEEEWRLSWQCTFAGIISTISSESSVFILAIITIDRYLSVMHPFSIKRHSMTFAIGAMFFVWSLSIILALLPLIAKRYFTNRYYGNNGVCLGLQLHDGTGIGIPINQDLYAWVAVFLLPVNSALNPVLYTLTTKLFKQHLNRFIAHNFSSQNRHTPPMIDHSS</sequence>
<dbReference type="PANTHER" id="PTHR24372">
    <property type="entry name" value="GLYCOPROTEIN HORMONE RECEPTOR"/>
    <property type="match status" value="1"/>
</dbReference>
<evidence type="ECO:0000256" key="5">
    <source>
        <dbReference type="ARBA" id="ARBA00022737"/>
    </source>
</evidence>
<keyword evidence="7 9" id="KW-0472">Membrane</keyword>
<dbReference type="OrthoDB" id="2101615at2759"/>
<dbReference type="Pfam" id="PF00001">
    <property type="entry name" value="7tm_1"/>
    <property type="match status" value="1"/>
</dbReference>
<accession>A0A1Y3AUB7</accession>
<evidence type="ECO:0000256" key="1">
    <source>
        <dbReference type="ARBA" id="ARBA00004370"/>
    </source>
</evidence>
<comment type="similarity">
    <text evidence="2 8">Belongs to the G-protein coupled receptor 1 family.</text>
</comment>
<dbReference type="PANTHER" id="PTHR24372:SF77">
    <property type="entry name" value="G-PROTEIN COUPLED RECEPTORS FAMILY 1 PROFILE DOMAIN-CONTAINING PROTEIN"/>
    <property type="match status" value="1"/>
</dbReference>
<keyword evidence="8" id="KW-0675">Receptor</keyword>
<gene>
    <name evidence="11" type="ORF">BLA29_004969</name>
</gene>
<dbReference type="GO" id="GO:0007189">
    <property type="term" value="P:adenylate cyclase-activating G protein-coupled receptor signaling pathway"/>
    <property type="evidence" value="ECO:0007669"/>
    <property type="project" value="TreeGrafter"/>
</dbReference>
<evidence type="ECO:0000256" key="9">
    <source>
        <dbReference type="SAM" id="Phobius"/>
    </source>
</evidence>
<evidence type="ECO:0000256" key="3">
    <source>
        <dbReference type="ARBA" id="ARBA00022614"/>
    </source>
</evidence>
<dbReference type="GO" id="GO:0009755">
    <property type="term" value="P:hormone-mediated signaling pathway"/>
    <property type="evidence" value="ECO:0007669"/>
    <property type="project" value="TreeGrafter"/>
</dbReference>
<dbReference type="PROSITE" id="PS50262">
    <property type="entry name" value="G_PROTEIN_RECEP_F1_2"/>
    <property type="match status" value="1"/>
</dbReference>
<dbReference type="InterPro" id="IPR017452">
    <property type="entry name" value="GPCR_Rhodpsn_7TM"/>
</dbReference>
<keyword evidence="6 9" id="KW-1133">Transmembrane helix</keyword>
<keyword evidence="8" id="KW-0297">G-protein coupled receptor</keyword>
<evidence type="ECO:0000313" key="12">
    <source>
        <dbReference type="Proteomes" id="UP000194236"/>
    </source>
</evidence>
<evidence type="ECO:0000256" key="7">
    <source>
        <dbReference type="ARBA" id="ARBA00023136"/>
    </source>
</evidence>
<dbReference type="EMBL" id="MUJZ01061305">
    <property type="protein sequence ID" value="OTF71398.1"/>
    <property type="molecule type" value="Genomic_DNA"/>
</dbReference>
<organism evidence="11 12">
    <name type="scientific">Euroglyphus maynei</name>
    <name type="common">Mayne's house dust mite</name>
    <dbReference type="NCBI Taxonomy" id="6958"/>
    <lineage>
        <taxon>Eukaryota</taxon>
        <taxon>Metazoa</taxon>
        <taxon>Ecdysozoa</taxon>
        <taxon>Arthropoda</taxon>
        <taxon>Chelicerata</taxon>
        <taxon>Arachnida</taxon>
        <taxon>Acari</taxon>
        <taxon>Acariformes</taxon>
        <taxon>Sarcoptiformes</taxon>
        <taxon>Astigmata</taxon>
        <taxon>Psoroptidia</taxon>
        <taxon>Analgoidea</taxon>
        <taxon>Pyroglyphidae</taxon>
        <taxon>Pyroglyphinae</taxon>
        <taxon>Euroglyphus</taxon>
    </lineage>
</organism>
<evidence type="ECO:0000256" key="6">
    <source>
        <dbReference type="ARBA" id="ARBA00022989"/>
    </source>
</evidence>
<evidence type="ECO:0000256" key="2">
    <source>
        <dbReference type="ARBA" id="ARBA00010663"/>
    </source>
</evidence>
<keyword evidence="3" id="KW-0433">Leucine-rich repeat</keyword>
<dbReference type="PRINTS" id="PR00237">
    <property type="entry name" value="GPCRRHODOPSN"/>
</dbReference>
<comment type="subcellular location">
    <subcellularLocation>
        <location evidence="1">Membrane</location>
    </subcellularLocation>
</comment>
<comment type="caution">
    <text evidence="11">The sequence shown here is derived from an EMBL/GenBank/DDBJ whole genome shotgun (WGS) entry which is preliminary data.</text>
</comment>
<feature type="transmembrane region" description="Helical" evidence="9">
    <location>
        <begin position="28"/>
        <end position="53"/>
    </location>
</feature>
<feature type="non-terminal residue" evidence="11">
    <location>
        <position position="184"/>
    </location>
</feature>
<keyword evidence="4 8" id="KW-0812">Transmembrane</keyword>
<evidence type="ECO:0000256" key="8">
    <source>
        <dbReference type="RuleBase" id="RU000688"/>
    </source>
</evidence>
<keyword evidence="5" id="KW-0677">Repeat</keyword>
<evidence type="ECO:0000256" key="4">
    <source>
        <dbReference type="ARBA" id="ARBA00022692"/>
    </source>
</evidence>
<dbReference type="Gene3D" id="1.20.1070.10">
    <property type="entry name" value="Rhodopsin 7-helix transmembrane proteins"/>
    <property type="match status" value="2"/>
</dbReference>
<protein>
    <recommendedName>
        <fullName evidence="10">G-protein coupled receptors family 1 profile domain-containing protein</fullName>
    </recommendedName>
</protein>
<dbReference type="Proteomes" id="UP000194236">
    <property type="component" value="Unassembled WGS sequence"/>
</dbReference>
<feature type="transmembrane region" description="Helical" evidence="9">
    <location>
        <begin position="130"/>
        <end position="153"/>
    </location>
</feature>
<feature type="transmembrane region" description="Helical" evidence="9">
    <location>
        <begin position="74"/>
        <end position="96"/>
    </location>
</feature>
<dbReference type="InterPro" id="IPR000276">
    <property type="entry name" value="GPCR_Rhodpsn"/>
</dbReference>
<name>A0A1Y3AUB7_EURMA</name>
<keyword evidence="12" id="KW-1185">Reference proteome</keyword>
<keyword evidence="8" id="KW-0807">Transducer</keyword>
<proteinExistence type="inferred from homology"/>
<evidence type="ECO:0000259" key="10">
    <source>
        <dbReference type="PROSITE" id="PS50262"/>
    </source>
</evidence>
<dbReference type="GO" id="GO:0005886">
    <property type="term" value="C:plasma membrane"/>
    <property type="evidence" value="ECO:0007669"/>
    <property type="project" value="TreeGrafter"/>
</dbReference>
<dbReference type="AlphaFoldDB" id="A0A1Y3AUB7"/>
<evidence type="ECO:0000313" key="11">
    <source>
        <dbReference type="EMBL" id="OTF71398.1"/>
    </source>
</evidence>